<sequence length="197" mass="22128">GNAFDIDSKHDNLLTWAGRLRINVLLDNNTTDKEITYCGKKVERTDAHAPQNISLNIANRGPIDPVTMGAKRGGLHFWLEMSEEQFFRIKFHILNPKLNDLKLLDLWTDEVNEGFLCFGASGGENNGRATIVEENYELFVSRASTLSSKIENSSLPKPSRSDLLLDDIWVGAKLSRKDLRTVGLENLLTLKGDNENE</sequence>
<accession>X1VE98</accession>
<organism evidence="1">
    <name type="scientific">marine sediment metagenome</name>
    <dbReference type="NCBI Taxonomy" id="412755"/>
    <lineage>
        <taxon>unclassified sequences</taxon>
        <taxon>metagenomes</taxon>
        <taxon>ecological metagenomes</taxon>
    </lineage>
</organism>
<protein>
    <submittedName>
        <fullName evidence="1">Uncharacterized protein</fullName>
    </submittedName>
</protein>
<feature type="non-terminal residue" evidence="1">
    <location>
        <position position="1"/>
    </location>
</feature>
<dbReference type="AlphaFoldDB" id="X1VE98"/>
<dbReference type="EMBL" id="BARW01027538">
    <property type="protein sequence ID" value="GAJ16012.1"/>
    <property type="molecule type" value="Genomic_DNA"/>
</dbReference>
<reference evidence="1" key="1">
    <citation type="journal article" date="2014" name="Front. Microbiol.">
        <title>High frequency of phylogenetically diverse reductive dehalogenase-homologous genes in deep subseafloor sedimentary metagenomes.</title>
        <authorList>
            <person name="Kawai M."/>
            <person name="Futagami T."/>
            <person name="Toyoda A."/>
            <person name="Takaki Y."/>
            <person name="Nishi S."/>
            <person name="Hori S."/>
            <person name="Arai W."/>
            <person name="Tsubouchi T."/>
            <person name="Morono Y."/>
            <person name="Uchiyama I."/>
            <person name="Ito T."/>
            <person name="Fujiyama A."/>
            <person name="Inagaki F."/>
            <person name="Takami H."/>
        </authorList>
    </citation>
    <scope>NUCLEOTIDE SEQUENCE</scope>
    <source>
        <strain evidence="1">Expedition CK06-06</strain>
    </source>
</reference>
<evidence type="ECO:0000313" key="1">
    <source>
        <dbReference type="EMBL" id="GAJ16012.1"/>
    </source>
</evidence>
<comment type="caution">
    <text evidence="1">The sequence shown here is derived from an EMBL/GenBank/DDBJ whole genome shotgun (WGS) entry which is preliminary data.</text>
</comment>
<proteinExistence type="predicted"/>
<name>X1VE98_9ZZZZ</name>
<gene>
    <name evidence="1" type="ORF">S12H4_44656</name>
</gene>